<evidence type="ECO:0000256" key="7">
    <source>
        <dbReference type="ARBA" id="ARBA00023002"/>
    </source>
</evidence>
<proteinExistence type="predicted"/>
<dbReference type="PANTHER" id="PTHR30598:SF3">
    <property type="entry name" value="RESPIRATORY NITRATE REDUCTASE 1 GAMMA CHAIN"/>
    <property type="match status" value="1"/>
</dbReference>
<keyword evidence="8 9" id="KW-0472">Membrane</keyword>
<feature type="transmembrane region" description="Helical" evidence="9">
    <location>
        <begin position="58"/>
        <end position="82"/>
    </location>
</feature>
<dbReference type="AlphaFoldDB" id="W1XUC4"/>
<evidence type="ECO:0000256" key="2">
    <source>
        <dbReference type="ARBA" id="ARBA00022448"/>
    </source>
</evidence>
<evidence type="ECO:0000256" key="9">
    <source>
        <dbReference type="SAM" id="Phobius"/>
    </source>
</evidence>
<feature type="transmembrane region" description="Helical" evidence="9">
    <location>
        <begin position="20"/>
        <end position="38"/>
    </location>
</feature>
<evidence type="ECO:0000256" key="4">
    <source>
        <dbReference type="ARBA" id="ARBA00022692"/>
    </source>
</evidence>
<keyword evidence="4 9" id="KW-0812">Transmembrane</keyword>
<keyword evidence="2" id="KW-0813">Transport</keyword>
<protein>
    <submittedName>
        <fullName evidence="11">Respiratory nitrate reductase, gamma subunit</fullName>
    </submittedName>
</protein>
<keyword evidence="3" id="KW-1003">Cell membrane</keyword>
<sequence>LFRSWTAAIGINDHMYHEGALYMGAVAGIIFIVGFLLLMKRRFTVPAMKVNTSGLDKWLYLFLTLAIFSGMAGTLLNASGFFDYRVSIGPWFRSLLSFMPDPS</sequence>
<dbReference type="GO" id="GO:0019645">
    <property type="term" value="P:anaerobic electron transport chain"/>
    <property type="evidence" value="ECO:0007669"/>
    <property type="project" value="TreeGrafter"/>
</dbReference>
<dbReference type="GO" id="GO:0008940">
    <property type="term" value="F:nitrate reductase activity"/>
    <property type="evidence" value="ECO:0007669"/>
    <property type="project" value="TreeGrafter"/>
</dbReference>
<dbReference type="GO" id="GO:0020037">
    <property type="term" value="F:heme binding"/>
    <property type="evidence" value="ECO:0007669"/>
    <property type="project" value="TreeGrafter"/>
</dbReference>
<evidence type="ECO:0000259" key="10">
    <source>
        <dbReference type="Pfam" id="PF02665"/>
    </source>
</evidence>
<evidence type="ECO:0000256" key="6">
    <source>
        <dbReference type="ARBA" id="ARBA00022989"/>
    </source>
</evidence>
<dbReference type="PANTHER" id="PTHR30598">
    <property type="entry name" value="NITRATE REDUCTASE PRIVATE CHAPERONE, REDOX ENZYME MATURATION PROTEIN REMP FAMILY"/>
    <property type="match status" value="1"/>
</dbReference>
<dbReference type="Pfam" id="PF02665">
    <property type="entry name" value="Nitrate_red_gam"/>
    <property type="match status" value="1"/>
</dbReference>
<dbReference type="InterPro" id="IPR051936">
    <property type="entry name" value="Heme-iron_electron_transfer"/>
</dbReference>
<keyword evidence="6 9" id="KW-1133">Transmembrane helix</keyword>
<reference evidence="11" key="1">
    <citation type="submission" date="2013-12" db="EMBL/GenBank/DDBJ databases">
        <title>A Varibaculum cambriense genome reconstructed from a premature infant gut community with otherwise low bacterial novelty that shifts toward anaerobic metabolism during the third week of life.</title>
        <authorList>
            <person name="Brown C.T."/>
            <person name="Sharon I."/>
            <person name="Thomas B.C."/>
            <person name="Castelle C.J."/>
            <person name="Morowitz M.J."/>
            <person name="Banfield J.F."/>
        </authorList>
    </citation>
    <scope>NUCLEOTIDE SEQUENCE</scope>
</reference>
<dbReference type="EMBL" id="AZMM01011841">
    <property type="protein sequence ID" value="ETJ33716.1"/>
    <property type="molecule type" value="Genomic_DNA"/>
</dbReference>
<feature type="domain" description="NarG-like" evidence="10">
    <location>
        <begin position="4"/>
        <end position="102"/>
    </location>
</feature>
<gene>
    <name evidence="11" type="ORF">Q604_UNBC11841G0001</name>
</gene>
<feature type="non-terminal residue" evidence="11">
    <location>
        <position position="1"/>
    </location>
</feature>
<comment type="caution">
    <text evidence="11">The sequence shown here is derived from an EMBL/GenBank/DDBJ whole genome shotgun (WGS) entry which is preliminary data.</text>
</comment>
<evidence type="ECO:0000256" key="5">
    <source>
        <dbReference type="ARBA" id="ARBA00022982"/>
    </source>
</evidence>
<feature type="non-terminal residue" evidence="11">
    <location>
        <position position="103"/>
    </location>
</feature>
<keyword evidence="7" id="KW-0560">Oxidoreductase</keyword>
<dbReference type="InterPro" id="IPR036197">
    <property type="entry name" value="NarG-like_sf"/>
</dbReference>
<dbReference type="SUPFAM" id="SSF103501">
    <property type="entry name" value="Respiratory nitrate reductase 1 gamma chain"/>
    <property type="match status" value="1"/>
</dbReference>
<evidence type="ECO:0000313" key="11">
    <source>
        <dbReference type="EMBL" id="ETJ33716.1"/>
    </source>
</evidence>
<keyword evidence="5" id="KW-0249">Electron transport</keyword>
<organism evidence="11">
    <name type="scientific">human gut metagenome</name>
    <dbReference type="NCBI Taxonomy" id="408170"/>
    <lineage>
        <taxon>unclassified sequences</taxon>
        <taxon>metagenomes</taxon>
        <taxon>organismal metagenomes</taxon>
    </lineage>
</organism>
<dbReference type="InterPro" id="IPR023234">
    <property type="entry name" value="NarG-like_domain"/>
</dbReference>
<dbReference type="Gene3D" id="1.20.950.20">
    <property type="entry name" value="Transmembrane di-heme cytochromes, Chain C"/>
    <property type="match status" value="1"/>
</dbReference>
<dbReference type="GO" id="GO:0009055">
    <property type="term" value="F:electron transfer activity"/>
    <property type="evidence" value="ECO:0007669"/>
    <property type="project" value="TreeGrafter"/>
</dbReference>
<comment type="subcellular location">
    <subcellularLocation>
        <location evidence="1">Cell membrane</location>
        <topology evidence="1">Multi-pass membrane protein</topology>
    </subcellularLocation>
</comment>
<evidence type="ECO:0000256" key="8">
    <source>
        <dbReference type="ARBA" id="ARBA00023136"/>
    </source>
</evidence>
<name>W1XUC4_9ZZZZ</name>
<dbReference type="GO" id="GO:0005886">
    <property type="term" value="C:plasma membrane"/>
    <property type="evidence" value="ECO:0007669"/>
    <property type="project" value="UniProtKB-SubCell"/>
</dbReference>
<evidence type="ECO:0000256" key="1">
    <source>
        <dbReference type="ARBA" id="ARBA00004651"/>
    </source>
</evidence>
<accession>W1XUC4</accession>
<evidence type="ECO:0000256" key="3">
    <source>
        <dbReference type="ARBA" id="ARBA00022475"/>
    </source>
</evidence>